<sequence>MPSITPKKSAAELSWDTFPELPPDAENWVPDPDSIARPGRLADPRLNKDPYAEQKKAALKRDARLRGLAGTAYSTSSSSVSSNGVSGNRATAAGWPVQMPRSYLPQLLALDAPATTPHTDSLVKSNDNGTGKPYVHAVQTTPTKQGEAQGLPVSAGTRVVSAVDSNNATLTANKTRSIDPAQTSVRDRASMPGWAGPPEKLLGEHAAKATPAIEPAKHLPPHLRTAGKASKDTNPSQQTSRPAYVNHQPLDLDRQFEAATETLRSVSGHSAGNGGIEALADDEDTISDGALAWKMATTDIGTADAKEGLRMKQALFPRQAQIVAPCLAEPFEQAYQREIDVKLYRILEDEMDVEKMATRAELFKMNNETFASHLAKVKAAHKKWWNAERQKKLS</sequence>
<organism evidence="2 3">
    <name type="scientific">Paraphoma chrysanthemicola</name>
    <dbReference type="NCBI Taxonomy" id="798071"/>
    <lineage>
        <taxon>Eukaryota</taxon>
        <taxon>Fungi</taxon>
        <taxon>Dikarya</taxon>
        <taxon>Ascomycota</taxon>
        <taxon>Pezizomycotina</taxon>
        <taxon>Dothideomycetes</taxon>
        <taxon>Pleosporomycetidae</taxon>
        <taxon>Pleosporales</taxon>
        <taxon>Pleosporineae</taxon>
        <taxon>Phaeosphaeriaceae</taxon>
        <taxon>Paraphoma</taxon>
    </lineage>
</organism>
<feature type="region of interest" description="Disordered" evidence="1">
    <location>
        <begin position="69"/>
        <end position="88"/>
    </location>
</feature>
<keyword evidence="3" id="KW-1185">Reference proteome</keyword>
<protein>
    <submittedName>
        <fullName evidence="2">Uncharacterized protein</fullName>
    </submittedName>
</protein>
<comment type="caution">
    <text evidence="2">The sequence shown here is derived from an EMBL/GenBank/DDBJ whole genome shotgun (WGS) entry which is preliminary data.</text>
</comment>
<gene>
    <name evidence="2" type="ORF">FB567DRAFT_132017</name>
</gene>
<dbReference type="EMBL" id="JAGMVJ010000017">
    <property type="protein sequence ID" value="KAH7078290.1"/>
    <property type="molecule type" value="Genomic_DNA"/>
</dbReference>
<evidence type="ECO:0000256" key="1">
    <source>
        <dbReference type="SAM" id="MobiDB-lite"/>
    </source>
</evidence>
<feature type="compositionally biased region" description="Low complexity" evidence="1">
    <location>
        <begin position="76"/>
        <end position="88"/>
    </location>
</feature>
<name>A0A8K0VUS5_9PLEO</name>
<dbReference type="Proteomes" id="UP000813461">
    <property type="component" value="Unassembled WGS sequence"/>
</dbReference>
<feature type="compositionally biased region" description="Polar residues" evidence="1">
    <location>
        <begin position="232"/>
        <end position="241"/>
    </location>
</feature>
<proteinExistence type="predicted"/>
<feature type="region of interest" description="Disordered" evidence="1">
    <location>
        <begin position="1"/>
        <end position="56"/>
    </location>
</feature>
<accession>A0A8K0VUS5</accession>
<evidence type="ECO:0000313" key="2">
    <source>
        <dbReference type="EMBL" id="KAH7078290.1"/>
    </source>
</evidence>
<reference evidence="2" key="1">
    <citation type="journal article" date="2021" name="Nat. Commun.">
        <title>Genetic determinants of endophytism in the Arabidopsis root mycobiome.</title>
        <authorList>
            <person name="Mesny F."/>
            <person name="Miyauchi S."/>
            <person name="Thiergart T."/>
            <person name="Pickel B."/>
            <person name="Atanasova L."/>
            <person name="Karlsson M."/>
            <person name="Huettel B."/>
            <person name="Barry K.W."/>
            <person name="Haridas S."/>
            <person name="Chen C."/>
            <person name="Bauer D."/>
            <person name="Andreopoulos W."/>
            <person name="Pangilinan J."/>
            <person name="LaButti K."/>
            <person name="Riley R."/>
            <person name="Lipzen A."/>
            <person name="Clum A."/>
            <person name="Drula E."/>
            <person name="Henrissat B."/>
            <person name="Kohler A."/>
            <person name="Grigoriev I.V."/>
            <person name="Martin F.M."/>
            <person name="Hacquard S."/>
        </authorList>
    </citation>
    <scope>NUCLEOTIDE SEQUENCE</scope>
    <source>
        <strain evidence="2">MPI-SDFR-AT-0120</strain>
    </source>
</reference>
<dbReference type="AlphaFoldDB" id="A0A8K0VUS5"/>
<feature type="compositionally biased region" description="Basic and acidic residues" evidence="1">
    <location>
        <begin position="40"/>
        <end position="56"/>
    </location>
</feature>
<feature type="region of interest" description="Disordered" evidence="1">
    <location>
        <begin position="212"/>
        <end position="247"/>
    </location>
</feature>
<dbReference type="OrthoDB" id="3799274at2759"/>
<evidence type="ECO:0000313" key="3">
    <source>
        <dbReference type="Proteomes" id="UP000813461"/>
    </source>
</evidence>